<proteinExistence type="predicted"/>
<keyword evidence="2" id="KW-1185">Reference proteome</keyword>
<dbReference type="KEGG" id="raj:RA11412_1397"/>
<dbReference type="GO" id="GO:0016881">
    <property type="term" value="F:acid-amino acid ligase activity"/>
    <property type="evidence" value="ECO:0007669"/>
    <property type="project" value="InterPro"/>
</dbReference>
<dbReference type="Proteomes" id="UP000250241">
    <property type="component" value="Chromosome"/>
</dbReference>
<name>A0A2Z5QZA0_9MICC</name>
<gene>
    <name evidence="1" type="ORF">RA11412_1397</name>
</gene>
<evidence type="ECO:0000313" key="2">
    <source>
        <dbReference type="Proteomes" id="UP000250241"/>
    </source>
</evidence>
<dbReference type="Gene3D" id="3.90.190.20">
    <property type="entry name" value="Mur ligase, C-terminal domain"/>
    <property type="match status" value="1"/>
</dbReference>
<reference evidence="1 2" key="1">
    <citation type="submission" date="2016-10" db="EMBL/GenBank/DDBJ databases">
        <title>Genome sequence of Rothia aeria strain JCM11412.</title>
        <authorList>
            <person name="Nambu T."/>
        </authorList>
    </citation>
    <scope>NUCLEOTIDE SEQUENCE [LARGE SCALE GENOMIC DNA]</scope>
    <source>
        <strain evidence="1 2">JCM 11412</strain>
    </source>
</reference>
<dbReference type="EMBL" id="AP017895">
    <property type="protein sequence ID" value="BAV87696.1"/>
    <property type="molecule type" value="Genomic_DNA"/>
</dbReference>
<dbReference type="PROSITE" id="PS51257">
    <property type="entry name" value="PROKAR_LIPOPROTEIN"/>
    <property type="match status" value="1"/>
</dbReference>
<keyword evidence="1" id="KW-0436">Ligase</keyword>
<accession>A0A2Z5QZA0</accession>
<dbReference type="AlphaFoldDB" id="A0A2Z5QZA0"/>
<organism evidence="1 2">
    <name type="scientific">Rothia aeria</name>
    <dbReference type="NCBI Taxonomy" id="172042"/>
    <lineage>
        <taxon>Bacteria</taxon>
        <taxon>Bacillati</taxon>
        <taxon>Actinomycetota</taxon>
        <taxon>Actinomycetes</taxon>
        <taxon>Micrococcales</taxon>
        <taxon>Micrococcaceae</taxon>
        <taxon>Rothia</taxon>
    </lineage>
</organism>
<protein>
    <submittedName>
        <fullName evidence="1">UDP-N-acetylmuramoylalanine--D-glutamate ligase</fullName>
    </submittedName>
</protein>
<sequence length="38" mass="4111">MNDSKATNPHAANASMSAYPSLVWIAGACRRVSPMMSW</sequence>
<dbReference type="InterPro" id="IPR036615">
    <property type="entry name" value="Mur_ligase_C_dom_sf"/>
</dbReference>
<evidence type="ECO:0000313" key="1">
    <source>
        <dbReference type="EMBL" id="BAV87696.1"/>
    </source>
</evidence>